<name>A0A0G2E1R1_PHACM</name>
<dbReference type="SUPFAM" id="SSF54427">
    <property type="entry name" value="NTF2-like"/>
    <property type="match status" value="1"/>
</dbReference>
<dbReference type="Proteomes" id="UP000053317">
    <property type="component" value="Unassembled WGS sequence"/>
</dbReference>
<dbReference type="OrthoDB" id="2400485at2759"/>
<keyword evidence="2" id="KW-1185">Reference proteome</keyword>
<dbReference type="InterPro" id="IPR032710">
    <property type="entry name" value="NTF2-like_dom_sf"/>
</dbReference>
<accession>A0A0G2E1R1</accession>
<gene>
    <name evidence="1" type="ORF">UCRPC4_g05711</name>
</gene>
<dbReference type="PANTHER" id="PTHR34213:SF2">
    <property type="entry name" value="NUCLEAR TRANSPORT FACTOR 2 (NTF2) FAMILY PROTEIN"/>
    <property type="match status" value="1"/>
</dbReference>
<comment type="caution">
    <text evidence="1">The sequence shown here is derived from an EMBL/GenBank/DDBJ whole genome shotgun (WGS) entry which is preliminary data.</text>
</comment>
<organism evidence="1 2">
    <name type="scientific">Phaeomoniella chlamydospora</name>
    <name type="common">Phaeoacremonium chlamydosporum</name>
    <dbReference type="NCBI Taxonomy" id="158046"/>
    <lineage>
        <taxon>Eukaryota</taxon>
        <taxon>Fungi</taxon>
        <taxon>Dikarya</taxon>
        <taxon>Ascomycota</taxon>
        <taxon>Pezizomycotina</taxon>
        <taxon>Eurotiomycetes</taxon>
        <taxon>Chaetothyriomycetidae</taxon>
        <taxon>Phaeomoniellales</taxon>
        <taxon>Phaeomoniellaceae</taxon>
        <taxon>Phaeomoniella</taxon>
    </lineage>
</organism>
<dbReference type="EMBL" id="LCWF01000150">
    <property type="protein sequence ID" value="KKY16987.1"/>
    <property type="molecule type" value="Genomic_DNA"/>
</dbReference>
<proteinExistence type="predicted"/>
<dbReference type="PANTHER" id="PTHR34213">
    <property type="entry name" value="NUCLEAR TRANSPORT FACTOR 2 (NTF2) FAMILY PROTEIN"/>
    <property type="match status" value="1"/>
</dbReference>
<protein>
    <submittedName>
        <fullName evidence="1">Uncharacterized protein</fullName>
    </submittedName>
</protein>
<dbReference type="AlphaFoldDB" id="A0A0G2E1R1"/>
<dbReference type="Gene3D" id="3.10.450.50">
    <property type="match status" value="1"/>
</dbReference>
<reference evidence="1 2" key="1">
    <citation type="submission" date="2015-05" db="EMBL/GenBank/DDBJ databases">
        <title>Distinctive expansion of gene families associated with plant cell wall degradation and secondary metabolism in the genomes of grapevine trunk pathogens.</title>
        <authorList>
            <person name="Lawrence D.P."/>
            <person name="Travadon R."/>
            <person name="Rolshausen P.E."/>
            <person name="Baumgartner K."/>
        </authorList>
    </citation>
    <scope>NUCLEOTIDE SEQUENCE [LARGE SCALE GENOMIC DNA]</scope>
    <source>
        <strain evidence="1">UCRPC4</strain>
    </source>
</reference>
<evidence type="ECO:0000313" key="1">
    <source>
        <dbReference type="EMBL" id="KKY16987.1"/>
    </source>
</evidence>
<evidence type="ECO:0000313" key="2">
    <source>
        <dbReference type="Proteomes" id="UP000053317"/>
    </source>
</evidence>
<sequence length="200" mass="21750">MASTQPLTQSTLPTAEELKIETPINEIQTAPGVTLNDHKSLLVASVLDLFAGKPSLRKLSLWKPDAIFKDPLTTAEGHKQYAAQWYGLAAGFSEITRLSHTVTSAGNPITLDLKTKYVVKGIGAEKTVASIVEIWVDENGSGKIEKVQDKWDGEINEGPFKQLTFSVSMSSQALRKMNAVGVPIMVSVPKSIEEEEGKKK</sequence>
<reference evidence="1 2" key="2">
    <citation type="submission" date="2015-05" db="EMBL/GenBank/DDBJ databases">
        <authorList>
            <person name="Morales-Cruz A."/>
            <person name="Amrine K.C."/>
            <person name="Cantu D."/>
        </authorList>
    </citation>
    <scope>NUCLEOTIDE SEQUENCE [LARGE SCALE GENOMIC DNA]</scope>
    <source>
        <strain evidence="1">UCRPC4</strain>
    </source>
</reference>